<proteinExistence type="predicted"/>
<dbReference type="PROSITE" id="PS00108">
    <property type="entry name" value="PROTEIN_KINASE_ST"/>
    <property type="match status" value="1"/>
</dbReference>
<name>D8MB99_BLAHO</name>
<dbReference type="GeneID" id="24921940"/>
<dbReference type="Gene3D" id="1.25.10.10">
    <property type="entry name" value="Leucine-rich Repeat Variant"/>
    <property type="match status" value="1"/>
</dbReference>
<dbReference type="Pfam" id="PF22956">
    <property type="entry name" value="VPS15-like_hel"/>
    <property type="match status" value="1"/>
</dbReference>
<dbReference type="GO" id="GO:0005770">
    <property type="term" value="C:late endosome"/>
    <property type="evidence" value="ECO:0007669"/>
    <property type="project" value="TreeGrafter"/>
</dbReference>
<evidence type="ECO:0000313" key="6">
    <source>
        <dbReference type="Proteomes" id="UP000008312"/>
    </source>
</evidence>
<dbReference type="OrthoDB" id="242910at2759"/>
<dbReference type="GO" id="GO:0016236">
    <property type="term" value="P:macroautophagy"/>
    <property type="evidence" value="ECO:0007669"/>
    <property type="project" value="InterPro"/>
</dbReference>
<feature type="domain" description="Protein kinase" evidence="4">
    <location>
        <begin position="24"/>
        <end position="325"/>
    </location>
</feature>
<dbReference type="Pfam" id="PF00069">
    <property type="entry name" value="Pkinase"/>
    <property type="match status" value="1"/>
</dbReference>
<dbReference type="InterPro" id="IPR011009">
    <property type="entry name" value="Kinase-like_dom_sf"/>
</dbReference>
<keyword evidence="1" id="KW-0723">Serine/threonine-protein kinase</keyword>
<dbReference type="PANTHER" id="PTHR17583">
    <property type="entry name" value="PHOSPHOINOSITIDE 3-KINASE REGULATORY SUBUNIT 4"/>
    <property type="match status" value="1"/>
</dbReference>
<dbReference type="GO" id="GO:0005524">
    <property type="term" value="F:ATP binding"/>
    <property type="evidence" value="ECO:0007669"/>
    <property type="project" value="InterPro"/>
</dbReference>
<accession>D8MB99</accession>
<dbReference type="InterPro" id="IPR000719">
    <property type="entry name" value="Prot_kinase_dom"/>
</dbReference>
<dbReference type="SUPFAM" id="SSF48371">
    <property type="entry name" value="ARM repeat"/>
    <property type="match status" value="1"/>
</dbReference>
<dbReference type="InterPro" id="IPR055231">
    <property type="entry name" value="2AA_helical"/>
</dbReference>
<keyword evidence="6" id="KW-1185">Reference proteome</keyword>
<dbReference type="EMBL" id="FN668691">
    <property type="protein sequence ID" value="CBK25338.2"/>
    <property type="molecule type" value="Genomic_DNA"/>
</dbReference>
<dbReference type="Gene3D" id="1.10.510.10">
    <property type="entry name" value="Transferase(Phosphotransferase) domain 1"/>
    <property type="match status" value="1"/>
</dbReference>
<dbReference type="InParanoid" id="D8MB99"/>
<protein>
    <recommendedName>
        <fullName evidence="4">Protein kinase domain-containing protein</fullName>
    </recommendedName>
</protein>
<dbReference type="Proteomes" id="UP000008312">
    <property type="component" value="Unassembled WGS sequence"/>
</dbReference>
<dbReference type="GO" id="GO:0004674">
    <property type="term" value="F:protein serine/threonine kinase activity"/>
    <property type="evidence" value="ECO:0007669"/>
    <property type="project" value="UniProtKB-KW"/>
</dbReference>
<reference evidence="5" key="1">
    <citation type="submission" date="2010-02" db="EMBL/GenBank/DDBJ databases">
        <title>Sequencing and annotation of the Blastocystis hominis genome.</title>
        <authorList>
            <person name="Wincker P."/>
        </authorList>
    </citation>
    <scope>NUCLEOTIDE SEQUENCE</scope>
    <source>
        <strain evidence="5">Singapore isolate B</strain>
    </source>
</reference>
<dbReference type="SMART" id="SM00220">
    <property type="entry name" value="S_TKc"/>
    <property type="match status" value="1"/>
</dbReference>
<evidence type="ECO:0000256" key="2">
    <source>
        <dbReference type="ARBA" id="ARBA00022574"/>
    </source>
</evidence>
<dbReference type="GO" id="GO:0006623">
    <property type="term" value="P:protein targeting to vacuole"/>
    <property type="evidence" value="ECO:0007669"/>
    <property type="project" value="TreeGrafter"/>
</dbReference>
<dbReference type="GO" id="GO:0034271">
    <property type="term" value="C:phosphatidylinositol 3-kinase complex, class III, type I"/>
    <property type="evidence" value="ECO:0007669"/>
    <property type="project" value="TreeGrafter"/>
</dbReference>
<keyword evidence="1" id="KW-0418">Kinase</keyword>
<dbReference type="InterPro" id="IPR016024">
    <property type="entry name" value="ARM-type_fold"/>
</dbReference>
<dbReference type="RefSeq" id="XP_012899386.1">
    <property type="nucleotide sequence ID" value="XM_013043932.1"/>
</dbReference>
<dbReference type="InterPro" id="IPR045162">
    <property type="entry name" value="Vps15-like"/>
</dbReference>
<dbReference type="PROSITE" id="PS50011">
    <property type="entry name" value="PROTEIN_KINASE_DOM"/>
    <property type="match status" value="1"/>
</dbReference>
<dbReference type="InterPro" id="IPR011989">
    <property type="entry name" value="ARM-like"/>
</dbReference>
<keyword evidence="3" id="KW-0677">Repeat</keyword>
<dbReference type="PANTHER" id="PTHR17583:SF0">
    <property type="entry name" value="PHOSPHOINOSITIDE 3-KINASE REGULATORY SUBUNIT 4"/>
    <property type="match status" value="1"/>
</dbReference>
<organism evidence="5">
    <name type="scientific">Blastocystis hominis</name>
    <dbReference type="NCBI Taxonomy" id="12968"/>
    <lineage>
        <taxon>Eukaryota</taxon>
        <taxon>Sar</taxon>
        <taxon>Stramenopiles</taxon>
        <taxon>Bigyra</taxon>
        <taxon>Opalozoa</taxon>
        <taxon>Opalinata</taxon>
        <taxon>Blastocystidae</taxon>
        <taxon>Blastocystis</taxon>
    </lineage>
</organism>
<evidence type="ECO:0000313" key="5">
    <source>
        <dbReference type="EMBL" id="CBK25338.2"/>
    </source>
</evidence>
<evidence type="ECO:0000256" key="3">
    <source>
        <dbReference type="ARBA" id="ARBA00022737"/>
    </source>
</evidence>
<dbReference type="AlphaFoldDB" id="D8MB99"/>
<sequence length="575" mass="65389">MGNIIIYSKTKSRGIANTTTSEGKLIPYQIGNGKYMKTGLARNPKGYMVIKAFQVPSDVKTLRQHEKYMDYVNSKLNPIEQPNLAPFTRFFFDEKTQTEYLVRPYFHSCLDARLNSRPFPSDIEKRWIVYQGLQALQQLHSQNLSHGDIKPENFVVTSTGWVYLTYPHIFVGCLSLEDNIYTYFSYFFTSQKRHACYLAPERIVQYPMSLLFISVMPSGEITNANPPCYTDGTLPPDQPCDIHWSSDIFSMGCVIAEIFTHGQELFDLSSLLRYRSEDVDLSPILNRISDEKIRELVEAMINKNDKERSSAEQYLNRFTNDDSVFPMIFRTMVYPLFRESMRAVNCGSDARIALTPTPMGDHVLEVEEEVDERVPALPFGKESILLVLPLVTASLRSVKYAVSKIYAMRFLTDLSRYLDDEVVLHRILPHLVNVLMEACRPVSPTSEYASAIRCITSVLNCIHTLPRSDFNLVSTYILPAISAAQEKDDYQVKLTVAECLSDIALSGRRLLNVEQKEKIYEAQTQSQEADKTKISVASSYSEDIEQLRDSVRMCLLRALSDSDEESPAVSVQNAG</sequence>
<keyword evidence="2" id="KW-0853">WD repeat</keyword>
<gene>
    <name evidence="5" type="ORF">GSBLH_T00004952001</name>
</gene>
<evidence type="ECO:0000259" key="4">
    <source>
        <dbReference type="PROSITE" id="PS50011"/>
    </source>
</evidence>
<evidence type="ECO:0000256" key="1">
    <source>
        <dbReference type="ARBA" id="ARBA00022527"/>
    </source>
</evidence>
<keyword evidence="1" id="KW-0808">Transferase</keyword>
<dbReference type="GO" id="GO:0045324">
    <property type="term" value="P:late endosome to vacuole transport"/>
    <property type="evidence" value="ECO:0007669"/>
    <property type="project" value="InterPro"/>
</dbReference>
<dbReference type="InterPro" id="IPR008271">
    <property type="entry name" value="Ser/Thr_kinase_AS"/>
</dbReference>
<dbReference type="SUPFAM" id="SSF56112">
    <property type="entry name" value="Protein kinase-like (PK-like)"/>
    <property type="match status" value="1"/>
</dbReference>
<dbReference type="OMA" id="ISCENIM"/>
<dbReference type="GO" id="GO:0071561">
    <property type="term" value="C:nucleus-vacuole junction"/>
    <property type="evidence" value="ECO:0007669"/>
    <property type="project" value="TreeGrafter"/>
</dbReference>
<dbReference type="GO" id="GO:0034272">
    <property type="term" value="C:phosphatidylinositol 3-kinase complex, class III, type II"/>
    <property type="evidence" value="ECO:0007669"/>
    <property type="project" value="TreeGrafter"/>
</dbReference>